<keyword evidence="1" id="KW-0677">Repeat</keyword>
<name>A0A9W9AZ09_9AGAR</name>
<feature type="region of interest" description="Disordered" evidence="4">
    <location>
        <begin position="222"/>
        <end position="341"/>
    </location>
</feature>
<keyword evidence="2 3" id="KW-0040">ANK repeat</keyword>
<dbReference type="Gene3D" id="1.25.40.20">
    <property type="entry name" value="Ankyrin repeat-containing domain"/>
    <property type="match status" value="1"/>
</dbReference>
<evidence type="ECO:0000313" key="5">
    <source>
        <dbReference type="EMBL" id="KAJ4493868.1"/>
    </source>
</evidence>
<proteinExistence type="predicted"/>
<reference evidence="5" key="2">
    <citation type="journal article" date="2023" name="Proc. Natl. Acad. Sci. U.S.A.">
        <title>A global phylogenomic analysis of the shiitake genus Lentinula.</title>
        <authorList>
            <person name="Sierra-Patev S."/>
            <person name="Min B."/>
            <person name="Naranjo-Ortiz M."/>
            <person name="Looney B."/>
            <person name="Konkel Z."/>
            <person name="Slot J.C."/>
            <person name="Sakamoto Y."/>
            <person name="Steenwyk J.L."/>
            <person name="Rokas A."/>
            <person name="Carro J."/>
            <person name="Camarero S."/>
            <person name="Ferreira P."/>
            <person name="Molpeceres G."/>
            <person name="Ruiz-Duenas F.J."/>
            <person name="Serrano A."/>
            <person name="Henrissat B."/>
            <person name="Drula E."/>
            <person name="Hughes K.W."/>
            <person name="Mata J.L."/>
            <person name="Ishikawa N.K."/>
            <person name="Vargas-Isla R."/>
            <person name="Ushijima S."/>
            <person name="Smith C.A."/>
            <person name="Donoghue J."/>
            <person name="Ahrendt S."/>
            <person name="Andreopoulos W."/>
            <person name="He G."/>
            <person name="LaButti K."/>
            <person name="Lipzen A."/>
            <person name="Ng V."/>
            <person name="Riley R."/>
            <person name="Sandor L."/>
            <person name="Barry K."/>
            <person name="Martinez A.T."/>
            <person name="Xiao Y."/>
            <person name="Gibbons J.G."/>
            <person name="Terashima K."/>
            <person name="Grigoriev I.V."/>
            <person name="Hibbett D."/>
        </authorList>
    </citation>
    <scope>NUCLEOTIDE SEQUENCE</scope>
    <source>
        <strain evidence="5">Sp2 HRB7682 ss15</strain>
    </source>
</reference>
<evidence type="ECO:0000256" key="1">
    <source>
        <dbReference type="ARBA" id="ARBA00022737"/>
    </source>
</evidence>
<feature type="compositionally biased region" description="Polar residues" evidence="4">
    <location>
        <begin position="755"/>
        <end position="785"/>
    </location>
</feature>
<organism evidence="5 6">
    <name type="scientific">Lentinula lateritia</name>
    <dbReference type="NCBI Taxonomy" id="40482"/>
    <lineage>
        <taxon>Eukaryota</taxon>
        <taxon>Fungi</taxon>
        <taxon>Dikarya</taxon>
        <taxon>Basidiomycota</taxon>
        <taxon>Agaricomycotina</taxon>
        <taxon>Agaricomycetes</taxon>
        <taxon>Agaricomycetidae</taxon>
        <taxon>Agaricales</taxon>
        <taxon>Marasmiineae</taxon>
        <taxon>Omphalotaceae</taxon>
        <taxon>Lentinula</taxon>
    </lineage>
</organism>
<feature type="compositionally biased region" description="Polar residues" evidence="4">
    <location>
        <begin position="570"/>
        <end position="589"/>
    </location>
</feature>
<dbReference type="SMART" id="SM00248">
    <property type="entry name" value="ANK"/>
    <property type="match status" value="3"/>
</dbReference>
<dbReference type="InterPro" id="IPR036770">
    <property type="entry name" value="Ankyrin_rpt-contain_sf"/>
</dbReference>
<feature type="region of interest" description="Disordered" evidence="4">
    <location>
        <begin position="739"/>
        <end position="818"/>
    </location>
</feature>
<protein>
    <recommendedName>
        <fullName evidence="7">Ankyrin</fullName>
    </recommendedName>
</protein>
<dbReference type="InterPro" id="IPR002110">
    <property type="entry name" value="Ankyrin_rpt"/>
</dbReference>
<gene>
    <name evidence="5" type="ORF">C8J55DRAFT_170237</name>
</gene>
<feature type="compositionally biased region" description="Basic and acidic residues" evidence="4">
    <location>
        <begin position="504"/>
        <end position="515"/>
    </location>
</feature>
<feature type="compositionally biased region" description="Polar residues" evidence="4">
    <location>
        <begin position="535"/>
        <end position="562"/>
    </location>
</feature>
<evidence type="ECO:0000256" key="2">
    <source>
        <dbReference type="ARBA" id="ARBA00023043"/>
    </source>
</evidence>
<dbReference type="EMBL" id="JANVFS010000003">
    <property type="protein sequence ID" value="KAJ4493868.1"/>
    <property type="molecule type" value="Genomic_DNA"/>
</dbReference>
<feature type="repeat" description="ANK" evidence="3">
    <location>
        <begin position="107"/>
        <end position="139"/>
    </location>
</feature>
<dbReference type="PROSITE" id="PS50088">
    <property type="entry name" value="ANK_REPEAT"/>
    <property type="match status" value="2"/>
</dbReference>
<dbReference type="AlphaFoldDB" id="A0A9W9AZ09"/>
<dbReference type="PANTHER" id="PTHR24198">
    <property type="entry name" value="ANKYRIN REPEAT AND PROTEIN KINASE DOMAIN-CONTAINING PROTEIN"/>
    <property type="match status" value="1"/>
</dbReference>
<feature type="region of interest" description="Disordered" evidence="4">
    <location>
        <begin position="688"/>
        <end position="709"/>
    </location>
</feature>
<comment type="caution">
    <text evidence="5">The sequence shown here is derived from an EMBL/GenBank/DDBJ whole genome shotgun (WGS) entry which is preliminary data.</text>
</comment>
<feature type="region of interest" description="Disordered" evidence="4">
    <location>
        <begin position="454"/>
        <end position="638"/>
    </location>
</feature>
<feature type="region of interest" description="Disordered" evidence="4">
    <location>
        <begin position="1059"/>
        <end position="1113"/>
    </location>
</feature>
<feature type="repeat" description="ANK" evidence="3">
    <location>
        <begin position="55"/>
        <end position="87"/>
    </location>
</feature>
<evidence type="ECO:0008006" key="7">
    <source>
        <dbReference type="Google" id="ProtNLM"/>
    </source>
</evidence>
<accession>A0A9W9AZ09</accession>
<feature type="compositionally biased region" description="Polar residues" evidence="4">
    <location>
        <begin position="222"/>
        <end position="250"/>
    </location>
</feature>
<dbReference type="SUPFAM" id="SSF48403">
    <property type="entry name" value="Ankyrin repeat"/>
    <property type="match status" value="1"/>
</dbReference>
<dbReference type="PANTHER" id="PTHR24198:SF165">
    <property type="entry name" value="ANKYRIN REPEAT-CONTAINING PROTEIN-RELATED"/>
    <property type="match status" value="1"/>
</dbReference>
<feature type="compositionally biased region" description="Polar residues" evidence="4">
    <location>
        <begin position="365"/>
        <end position="401"/>
    </location>
</feature>
<feature type="region of interest" description="Disordered" evidence="4">
    <location>
        <begin position="354"/>
        <end position="437"/>
    </location>
</feature>
<feature type="region of interest" description="Disordered" evidence="4">
    <location>
        <begin position="183"/>
        <end position="203"/>
    </location>
</feature>
<evidence type="ECO:0000256" key="3">
    <source>
        <dbReference type="PROSITE-ProRule" id="PRU00023"/>
    </source>
</evidence>
<reference evidence="5" key="1">
    <citation type="submission" date="2022-08" db="EMBL/GenBank/DDBJ databases">
        <authorList>
            <consortium name="DOE Joint Genome Institute"/>
            <person name="Min B."/>
            <person name="Riley R."/>
            <person name="Sierra-Patev S."/>
            <person name="Naranjo-Ortiz M."/>
            <person name="Looney B."/>
            <person name="Konkel Z."/>
            <person name="Slot J.C."/>
            <person name="Sakamoto Y."/>
            <person name="Steenwyk J.L."/>
            <person name="Rokas A."/>
            <person name="Carro J."/>
            <person name="Camarero S."/>
            <person name="Ferreira P."/>
            <person name="Molpeceres G."/>
            <person name="Ruiz-Duenas F.J."/>
            <person name="Serrano A."/>
            <person name="Henrissat B."/>
            <person name="Drula E."/>
            <person name="Hughes K.W."/>
            <person name="Mata J.L."/>
            <person name="Ishikawa N.K."/>
            <person name="Vargas-Isla R."/>
            <person name="Ushijima S."/>
            <person name="Smith C.A."/>
            <person name="Ahrendt S."/>
            <person name="Andreopoulos W."/>
            <person name="He G."/>
            <person name="Labutti K."/>
            <person name="Lipzen A."/>
            <person name="Ng V."/>
            <person name="Sandor L."/>
            <person name="Barry K."/>
            <person name="Martinez A.T."/>
            <person name="Xiao Y."/>
            <person name="Gibbons J.G."/>
            <person name="Terashima K."/>
            <person name="Hibbett D.S."/>
            <person name="Grigoriev I.V."/>
        </authorList>
    </citation>
    <scope>NUCLEOTIDE SEQUENCE</scope>
    <source>
        <strain evidence="5">Sp2 HRB7682 ss15</strain>
    </source>
</reference>
<feature type="compositionally biased region" description="Low complexity" evidence="4">
    <location>
        <begin position="690"/>
        <end position="704"/>
    </location>
</feature>
<dbReference type="Pfam" id="PF13637">
    <property type="entry name" value="Ank_4"/>
    <property type="match status" value="1"/>
</dbReference>
<dbReference type="Proteomes" id="UP001150238">
    <property type="component" value="Unassembled WGS sequence"/>
</dbReference>
<evidence type="ECO:0000256" key="4">
    <source>
        <dbReference type="SAM" id="MobiDB-lite"/>
    </source>
</evidence>
<sequence>MPVPLRANANLRAEAKYNVVTEFPNYDLHSAAASGNQGLAEYALARGQPVNSVVDGVLPLHAACAGGHEQVVKLLLDHGADVNAARLPRRYSNEKNRDSSAPIVGTTGSTPLHFAAANGNKNVIITLLMRGAHADRRDKHGITPAMLAEQYGWLECADVLNNWVKDKDRDLRERVQPDEGVSMALSVAQAPSGSEDDIKPNTRKHIQVKRSIDTALNILKAGSTSTPSSKLALSSTTSFTNNARTTSPISPTIARRDFSPSPSEDGRFSPSPSPINQESRRPSLPHIFQTPSSSSHRSQKPATLTKTRNSRRPRSAGTDAEQDPDPDGSGTGFGRGSTGKKLGTKYSLLNLFKKGNESGGVPLERTTSYQSTASIPSPSPNSSKFTANLSSSPQLNTSPLNDNGPLPAVGFRFGGSSSSHTRTSPSTSSLFHQQTYTPPRPSVPLAADLHHGITAQQRYSNRDRSGSSGSAARYEPPTGLGISFDEADGETAAGFNKLSTRRFRPSDIEQHRDRSGSNASNRNGTIFDDEVIISTGPNNGSSGNVSTSESIIGGTSKNNSRPSILRGHNRTSSSSQPRALRFDSSTSGSGVVPRRESDAQPPRTVNIPLRGCISAGSLNRFQNERNGSPRPQPMALEKEKEQPWKARVPDSAPANIGDFDFTVTEENEYGRPIQPSIAARLGIQTRNRGSSFTSSESSLSPALSAGDEPTSTVALHAEFPFSLDAPPPLDEVDAAALPRVQLSPPPVDSRMRGDSVSSTSTADSGLNPSLSTSATTNGSGRSGTIPTPMVSPERGSYLNLSSADSRPRSNNEKINVPEVPYDDYHQGLEAGPAQGVAVIGINERRGNTALENIDVNIVSSHAQAEALVQRTQQDILSAHADGHSSSNDSMPLSARLAALGESLELERRLREKKQAEEVKAQVAAELLEDSTSSTARTEILRQCSLDQLSRSVSSSHQIRRPHANSESSRIATVNDIDSARIDRTKPTHHPSLSASVVEASISSPTFDSDVDSPSIQSKFFDRRAIHSRTPDPENDLSRINSLEGFDVDTELGPSLFRVSTAPNSSFPRDKRERELASNTKLTRMGFSPSENARAPSKRFGGLKSLMQSFKGSK</sequence>
<feature type="compositionally biased region" description="Polar residues" evidence="4">
    <location>
        <begin position="616"/>
        <end position="626"/>
    </location>
</feature>
<dbReference type="PROSITE" id="PS50297">
    <property type="entry name" value="ANK_REP_REGION"/>
    <property type="match status" value="2"/>
</dbReference>
<feature type="compositionally biased region" description="Low complexity" evidence="4">
    <location>
        <begin position="416"/>
        <end position="429"/>
    </location>
</feature>
<feature type="region of interest" description="Disordered" evidence="4">
    <location>
        <begin position="950"/>
        <end position="971"/>
    </location>
</feature>
<feature type="compositionally biased region" description="Polar residues" evidence="4">
    <location>
        <begin position="289"/>
        <end position="307"/>
    </location>
</feature>
<evidence type="ECO:0000313" key="6">
    <source>
        <dbReference type="Proteomes" id="UP001150238"/>
    </source>
</evidence>